<gene>
    <name evidence="7" type="ORF">ACFP7A_03795</name>
</gene>
<organism evidence="7 8">
    <name type="scientific">Sporolactobacillus kofuensis</name>
    <dbReference type="NCBI Taxonomy" id="269672"/>
    <lineage>
        <taxon>Bacteria</taxon>
        <taxon>Bacillati</taxon>
        <taxon>Bacillota</taxon>
        <taxon>Bacilli</taxon>
        <taxon>Bacillales</taxon>
        <taxon>Sporolactobacillaceae</taxon>
        <taxon>Sporolactobacillus</taxon>
    </lineage>
</organism>
<keyword evidence="4 7" id="KW-0378">Hydrolase</keyword>
<dbReference type="EC" id="3.5.2.5" evidence="7"/>
<evidence type="ECO:0000256" key="5">
    <source>
        <dbReference type="ARBA" id="ARBA00022833"/>
    </source>
</evidence>
<keyword evidence="8" id="KW-1185">Reference proteome</keyword>
<accession>A0ABW1WB01</accession>
<proteinExistence type="predicted"/>
<evidence type="ECO:0000313" key="8">
    <source>
        <dbReference type="Proteomes" id="UP001596267"/>
    </source>
</evidence>
<dbReference type="RefSeq" id="WP_253052768.1">
    <property type="nucleotide sequence ID" value="NZ_JAMXWN010000002.1"/>
</dbReference>
<comment type="subunit">
    <text evidence="2">Homotetramer.</text>
</comment>
<dbReference type="EMBL" id="JBHSTQ010000003">
    <property type="protein sequence ID" value="MFC6385717.1"/>
    <property type="molecule type" value="Genomic_DNA"/>
</dbReference>
<dbReference type="InterPro" id="IPR017593">
    <property type="entry name" value="Allantoinase"/>
</dbReference>
<dbReference type="Gene3D" id="2.30.40.10">
    <property type="entry name" value="Urease, subunit C, domain 1"/>
    <property type="match status" value="1"/>
</dbReference>
<dbReference type="Proteomes" id="UP001596267">
    <property type="component" value="Unassembled WGS sequence"/>
</dbReference>
<dbReference type="Gene3D" id="3.20.20.140">
    <property type="entry name" value="Metal-dependent hydrolases"/>
    <property type="match status" value="1"/>
</dbReference>
<name>A0ABW1WB01_9BACL</name>
<comment type="caution">
    <text evidence="7">The sequence shown here is derived from an EMBL/GenBank/DDBJ whole genome shotgun (WGS) entry which is preliminary data.</text>
</comment>
<dbReference type="InterPro" id="IPR032466">
    <property type="entry name" value="Metal_Hydrolase"/>
</dbReference>
<evidence type="ECO:0000256" key="4">
    <source>
        <dbReference type="ARBA" id="ARBA00022801"/>
    </source>
</evidence>
<evidence type="ECO:0000256" key="2">
    <source>
        <dbReference type="ARBA" id="ARBA00011881"/>
    </source>
</evidence>
<dbReference type="NCBIfam" id="TIGR03178">
    <property type="entry name" value="allantoinase"/>
    <property type="match status" value="1"/>
</dbReference>
<dbReference type="NCBIfam" id="NF004839">
    <property type="entry name" value="PRK06189.1"/>
    <property type="match status" value="1"/>
</dbReference>
<evidence type="ECO:0000259" key="6">
    <source>
        <dbReference type="Pfam" id="PF01979"/>
    </source>
</evidence>
<feature type="domain" description="Amidohydrolase-related" evidence="6">
    <location>
        <begin position="51"/>
        <end position="405"/>
    </location>
</feature>
<protein>
    <submittedName>
        <fullName evidence="7">Allantoinase</fullName>
        <ecNumber evidence="7">3.5.2.5</ecNumber>
    </submittedName>
</protein>
<evidence type="ECO:0000256" key="3">
    <source>
        <dbReference type="ARBA" id="ARBA00022723"/>
    </source>
</evidence>
<reference evidence="8" key="1">
    <citation type="journal article" date="2019" name="Int. J. Syst. Evol. Microbiol.">
        <title>The Global Catalogue of Microorganisms (GCM) 10K type strain sequencing project: providing services to taxonomists for standard genome sequencing and annotation.</title>
        <authorList>
            <consortium name="The Broad Institute Genomics Platform"/>
            <consortium name="The Broad Institute Genome Sequencing Center for Infectious Disease"/>
            <person name="Wu L."/>
            <person name="Ma J."/>
        </authorList>
    </citation>
    <scope>NUCLEOTIDE SEQUENCE [LARGE SCALE GENOMIC DNA]</scope>
    <source>
        <strain evidence="8">CCUG 42001</strain>
    </source>
</reference>
<dbReference type="SUPFAM" id="SSF51338">
    <property type="entry name" value="Composite domain of metallo-dependent hydrolases"/>
    <property type="match status" value="1"/>
</dbReference>
<dbReference type="InterPro" id="IPR011059">
    <property type="entry name" value="Metal-dep_hydrolase_composite"/>
</dbReference>
<dbReference type="Pfam" id="PF01979">
    <property type="entry name" value="Amidohydro_1"/>
    <property type="match status" value="1"/>
</dbReference>
<dbReference type="InterPro" id="IPR006680">
    <property type="entry name" value="Amidohydro-rel"/>
</dbReference>
<keyword evidence="3" id="KW-0479">Metal-binding</keyword>
<dbReference type="GO" id="GO:0004038">
    <property type="term" value="F:allantoinase activity"/>
    <property type="evidence" value="ECO:0007669"/>
    <property type="project" value="UniProtKB-EC"/>
</dbReference>
<evidence type="ECO:0000256" key="1">
    <source>
        <dbReference type="ARBA" id="ARBA00001947"/>
    </source>
</evidence>
<dbReference type="PANTHER" id="PTHR43668">
    <property type="entry name" value="ALLANTOINASE"/>
    <property type="match status" value="1"/>
</dbReference>
<sequence>MPYDLLIKNGDVVLAHEVKKLDIGIKDGKIAALGDLLEDQAEKVINAKGKTIVPGMIDVHVHFDEPGRENWEGFDTGSAMLAAGGCTTFFDMPLNGIPSTVNKKVFDEKVVIGEAKSHIDFGLWGGLVPENLMDLEGLAHAGAIGFKAFLSPSGNPYFHSVDDSSLLEGMKRIAKLGAVLALHSESAPMVTFLQKEKEAQGLTGYDAYAESRPVLAEIEAVSRALMFAELTGCPLHFVHISSAEAVDLIQTAKKKGQDVTLETCPHYLLYNHDDFRQVGVVGKCAPPLRSESEQYALVDRLAHQQIDMISSDHSPCEWKDKQKDNLFEAWGGISGGQFSLLSAIEIALAHHLPLTQVAEWTAKRPAERFRIAAEKGEIREGADADLALVALDVPHVVTKDTLFQKNKFSLYEGHVFPSSIQMTISRGTLVYSTDKQINDEAKGRWIRPSKI</sequence>
<dbReference type="InterPro" id="IPR050138">
    <property type="entry name" value="DHOase/Allantoinase_Hydrolase"/>
</dbReference>
<dbReference type="PANTHER" id="PTHR43668:SF4">
    <property type="entry name" value="ALLANTOINASE"/>
    <property type="match status" value="1"/>
</dbReference>
<comment type="cofactor">
    <cofactor evidence="1">
        <name>Zn(2+)</name>
        <dbReference type="ChEBI" id="CHEBI:29105"/>
    </cofactor>
</comment>
<dbReference type="SUPFAM" id="SSF51556">
    <property type="entry name" value="Metallo-dependent hydrolases"/>
    <property type="match status" value="1"/>
</dbReference>
<keyword evidence="5" id="KW-0862">Zinc</keyword>
<evidence type="ECO:0000313" key="7">
    <source>
        <dbReference type="EMBL" id="MFC6385717.1"/>
    </source>
</evidence>